<evidence type="ECO:0000256" key="1">
    <source>
        <dbReference type="SAM" id="SignalP"/>
    </source>
</evidence>
<dbReference type="EMBL" id="FXUI01000002">
    <property type="protein sequence ID" value="SMP57237.1"/>
    <property type="molecule type" value="Genomic_DNA"/>
</dbReference>
<feature type="chain" id="PRO_5045149018" evidence="1">
    <location>
        <begin position="23"/>
        <end position="204"/>
    </location>
</feature>
<dbReference type="Pfam" id="PF04264">
    <property type="entry name" value="YceI"/>
    <property type="match status" value="1"/>
</dbReference>
<dbReference type="InterPro" id="IPR036761">
    <property type="entry name" value="TTHA0802/YceI-like_sf"/>
</dbReference>
<feature type="signal peptide" evidence="1">
    <location>
        <begin position="1"/>
        <end position="22"/>
    </location>
</feature>
<organism evidence="3 4">
    <name type="scientific">Novosphingobium panipatense</name>
    <dbReference type="NCBI Taxonomy" id="428991"/>
    <lineage>
        <taxon>Bacteria</taxon>
        <taxon>Pseudomonadati</taxon>
        <taxon>Pseudomonadota</taxon>
        <taxon>Alphaproteobacteria</taxon>
        <taxon>Sphingomonadales</taxon>
        <taxon>Sphingomonadaceae</taxon>
        <taxon>Novosphingobium</taxon>
    </lineage>
</organism>
<evidence type="ECO:0000313" key="4">
    <source>
        <dbReference type="Proteomes" id="UP001157910"/>
    </source>
</evidence>
<gene>
    <name evidence="3" type="ORF">SAMN06296065_102242</name>
</gene>
<dbReference type="SUPFAM" id="SSF101874">
    <property type="entry name" value="YceI-like"/>
    <property type="match status" value="1"/>
</dbReference>
<dbReference type="SMART" id="SM00867">
    <property type="entry name" value="YceI"/>
    <property type="match status" value="1"/>
</dbReference>
<proteinExistence type="predicted"/>
<dbReference type="PANTHER" id="PTHR34406">
    <property type="entry name" value="PROTEIN YCEI"/>
    <property type="match status" value="1"/>
</dbReference>
<evidence type="ECO:0000313" key="3">
    <source>
        <dbReference type="EMBL" id="SMP57237.1"/>
    </source>
</evidence>
<dbReference type="Proteomes" id="UP001157910">
    <property type="component" value="Unassembled WGS sequence"/>
</dbReference>
<keyword evidence="1" id="KW-0732">Signal</keyword>
<feature type="domain" description="Lipid/polyisoprenoid-binding YceI-like" evidence="2">
    <location>
        <begin position="36"/>
        <end position="200"/>
    </location>
</feature>
<name>A0ABY1Q436_9SPHN</name>
<accession>A0ABY1Q436</accession>
<protein>
    <submittedName>
        <fullName evidence="3">Polyisoprenoid-binding protein YceI</fullName>
    </submittedName>
</protein>
<evidence type="ECO:0000259" key="2">
    <source>
        <dbReference type="SMART" id="SM00867"/>
    </source>
</evidence>
<comment type="caution">
    <text evidence="3">The sequence shown here is derived from an EMBL/GenBank/DDBJ whole genome shotgun (WGS) entry which is preliminary data.</text>
</comment>
<dbReference type="InterPro" id="IPR007372">
    <property type="entry name" value="Lipid/polyisoprenoid-bd_YceI"/>
</dbReference>
<keyword evidence="4" id="KW-1185">Reference proteome</keyword>
<dbReference type="Gene3D" id="2.40.128.110">
    <property type="entry name" value="Lipid/polyisoprenoid-binding, YceI-like"/>
    <property type="match status" value="1"/>
</dbReference>
<dbReference type="RefSeq" id="WP_283405281.1">
    <property type="nucleotide sequence ID" value="NZ_FXUI01000002.1"/>
</dbReference>
<reference evidence="3 4" key="1">
    <citation type="submission" date="2017-05" db="EMBL/GenBank/DDBJ databases">
        <authorList>
            <person name="Varghese N."/>
            <person name="Submissions S."/>
        </authorList>
    </citation>
    <scope>NUCLEOTIDE SEQUENCE [LARGE SCALE GENOMIC DNA]</scope>
    <source>
        <strain evidence="3 4">SM16</strain>
    </source>
</reference>
<dbReference type="PANTHER" id="PTHR34406:SF1">
    <property type="entry name" value="PROTEIN YCEI"/>
    <property type="match status" value="1"/>
</dbReference>
<sequence>MKRILASTLGALSLVVAAPIVAQQANTNAAAVQAGQYTLDSAHSLVRFTVEHFGINDFFGTLPGAKGSLTLDPANLATAKLDVTVPVATVSTTNAKLDQELVSADWFDAAKYPTLRFVSTRVVRTGDRTADITGNLTFHGVTRPVTLRATFKAAGVNPMNKAYTVGFDASGVINRSDFGVSKYVPAVSDRTRIDITAAFEKQGK</sequence>